<evidence type="ECO:0000313" key="4">
    <source>
        <dbReference type="Proteomes" id="UP000562464"/>
    </source>
</evidence>
<feature type="transmembrane region" description="Helical" evidence="1">
    <location>
        <begin position="52"/>
        <end position="74"/>
    </location>
</feature>
<evidence type="ECO:0000259" key="2">
    <source>
        <dbReference type="Pfam" id="PF07853"/>
    </source>
</evidence>
<dbReference type="InterPro" id="IPR025962">
    <property type="entry name" value="SdpI/YhfL"/>
</dbReference>
<dbReference type="InterPro" id="IPR012867">
    <property type="entry name" value="DUF1648"/>
</dbReference>
<dbReference type="PIRSF" id="PIRSF038959">
    <property type="entry name" value="SdpI"/>
    <property type="match status" value="1"/>
</dbReference>
<evidence type="ECO:0000313" key="3">
    <source>
        <dbReference type="EMBL" id="MBB5887902.1"/>
    </source>
</evidence>
<dbReference type="EMBL" id="JACHHV010000010">
    <property type="protein sequence ID" value="MBB5887902.1"/>
    <property type="molecule type" value="Genomic_DNA"/>
</dbReference>
<organism evidence="3 4">
    <name type="scientific">Lactovum miscens</name>
    <dbReference type="NCBI Taxonomy" id="190387"/>
    <lineage>
        <taxon>Bacteria</taxon>
        <taxon>Bacillati</taxon>
        <taxon>Bacillota</taxon>
        <taxon>Bacilli</taxon>
        <taxon>Lactobacillales</taxon>
        <taxon>Streptococcaceae</taxon>
        <taxon>Lactovum</taxon>
    </lineage>
</organism>
<name>A0A841C8J8_9LACT</name>
<feature type="domain" description="DUF1648" evidence="2">
    <location>
        <begin position="16"/>
        <end position="62"/>
    </location>
</feature>
<dbReference type="RefSeq" id="WP_183539476.1">
    <property type="nucleotide sequence ID" value="NZ_JACHHV010000010.1"/>
</dbReference>
<feature type="transmembrane region" description="Helical" evidence="1">
    <location>
        <begin position="171"/>
        <end position="192"/>
    </location>
</feature>
<reference evidence="3 4" key="1">
    <citation type="submission" date="2020-08" db="EMBL/GenBank/DDBJ databases">
        <title>Genomic Encyclopedia of Type Strains, Phase IV (KMG-IV): sequencing the most valuable type-strain genomes for metagenomic binning, comparative biology and taxonomic classification.</title>
        <authorList>
            <person name="Goeker M."/>
        </authorList>
    </citation>
    <scope>NUCLEOTIDE SEQUENCE [LARGE SCALE GENOMIC DNA]</scope>
    <source>
        <strain evidence="3 4">DSM 14925</strain>
    </source>
</reference>
<proteinExistence type="predicted"/>
<dbReference type="PANTHER" id="PTHR37810">
    <property type="entry name" value="IMMUNITY PROTEIN SDPI"/>
    <property type="match status" value="1"/>
</dbReference>
<dbReference type="GO" id="GO:0009636">
    <property type="term" value="P:response to toxic substance"/>
    <property type="evidence" value="ECO:0007669"/>
    <property type="project" value="TreeGrafter"/>
</dbReference>
<keyword evidence="1" id="KW-0472">Membrane</keyword>
<dbReference type="InterPro" id="IPR026272">
    <property type="entry name" value="SdpI"/>
</dbReference>
<dbReference type="PANTHER" id="PTHR37810:SF5">
    <property type="entry name" value="IMMUNITY PROTEIN SDPI"/>
    <property type="match status" value="1"/>
</dbReference>
<keyword evidence="1" id="KW-0812">Transmembrane</keyword>
<dbReference type="Proteomes" id="UP000562464">
    <property type="component" value="Unassembled WGS sequence"/>
</dbReference>
<keyword evidence="1" id="KW-1133">Transmembrane helix</keyword>
<feature type="transmembrane region" description="Helical" evidence="1">
    <location>
        <begin position="95"/>
        <end position="116"/>
    </location>
</feature>
<feature type="transmembrane region" description="Helical" evidence="1">
    <location>
        <begin position="12"/>
        <end position="32"/>
    </location>
</feature>
<accession>A0A841C8J8</accession>
<evidence type="ECO:0000256" key="1">
    <source>
        <dbReference type="SAM" id="Phobius"/>
    </source>
</evidence>
<dbReference type="Pfam" id="PF07853">
    <property type="entry name" value="DUF1648"/>
    <property type="match status" value="1"/>
</dbReference>
<dbReference type="AlphaFoldDB" id="A0A841C8J8"/>
<comment type="caution">
    <text evidence="3">The sequence shown here is derived from an EMBL/GenBank/DDBJ whole genome shotgun (WGS) entry which is preliminary data.</text>
</comment>
<dbReference type="Pfam" id="PF13630">
    <property type="entry name" value="SdpI"/>
    <property type="match status" value="1"/>
</dbReference>
<feature type="transmembrane region" description="Helical" evidence="1">
    <location>
        <begin position="198"/>
        <end position="216"/>
    </location>
</feature>
<feature type="transmembrane region" description="Helical" evidence="1">
    <location>
        <begin position="122"/>
        <end position="141"/>
    </location>
</feature>
<keyword evidence="4" id="KW-1185">Reference proteome</keyword>
<protein>
    <submittedName>
        <fullName evidence="3">Putative membrane protein</fullName>
    </submittedName>
</protein>
<sequence length="224" mass="25969">MKKIVSFIKNERQFILFIVIEVVLSLAFYHNLPGKIAVHWDASGRADGYLSKIYGAFFVPAIHLVIYWVFYLFPRIDPQRQNYLKFISNYKITRLLLNTLFLTIQILLLASAQGYSFNISKIVGIVISIIVIVFGNIMGKLRFNYFLGIRSPWTLSNEKVWRKTHRMAGPLWLIGGIVILIFTLIGGHLFFYGVLVDAILLALIPTIYSYFIYRYMDKGEKEKQ</sequence>
<gene>
    <name evidence="3" type="ORF">HNQ37_000792</name>
</gene>